<reference evidence="16" key="1">
    <citation type="submission" date="2017-09" db="EMBL/GenBank/DDBJ databases">
        <title>Bacterial strain isolated from the female urinary microbiota.</title>
        <authorList>
            <person name="Thomas-White K."/>
            <person name="Kumar N."/>
            <person name="Forster S."/>
            <person name="Putonti C."/>
            <person name="Lawley T."/>
            <person name="Wolfe A.J."/>
        </authorList>
    </citation>
    <scope>NUCLEOTIDE SEQUENCE [LARGE SCALE GENOMIC DNA]</scope>
    <source>
        <strain evidence="16">UMB0959</strain>
    </source>
</reference>
<evidence type="ECO:0000256" key="1">
    <source>
        <dbReference type="ARBA" id="ARBA00003330"/>
    </source>
</evidence>
<dbReference type="GO" id="GO:0045454">
    <property type="term" value="P:cell redox homeostasis"/>
    <property type="evidence" value="ECO:0007669"/>
    <property type="project" value="TreeGrafter"/>
</dbReference>
<evidence type="ECO:0000256" key="9">
    <source>
        <dbReference type="ARBA" id="ARBA00032824"/>
    </source>
</evidence>
<evidence type="ECO:0000256" key="2">
    <source>
        <dbReference type="ARBA" id="ARBA00011245"/>
    </source>
</evidence>
<dbReference type="EMBL" id="CP136964">
    <property type="protein sequence ID" value="WOS96833.1"/>
    <property type="molecule type" value="Genomic_DNA"/>
</dbReference>
<sequence>MEQFPQFKLENQNGDIITNDDLKGLTVIYFYPKDNTPGCTTQACDLRDNIEAFNDLDVTVYGVSGDTKESHQKFIEKKDLNFDLLVDENNELASAAGVIGDKTVFGKKVRGIVRTTFIVNENNEIVKRFDKVSPKKHVEQLLEFLKEG</sequence>
<evidence type="ECO:0000313" key="15">
    <source>
        <dbReference type="EMBL" id="WOS96833.1"/>
    </source>
</evidence>
<dbReference type="GO" id="GO:0008379">
    <property type="term" value="F:thioredoxin peroxidase activity"/>
    <property type="evidence" value="ECO:0007669"/>
    <property type="project" value="TreeGrafter"/>
</dbReference>
<reference evidence="15 16" key="2">
    <citation type="submission" date="2023-10" db="EMBL/GenBank/DDBJ databases">
        <authorList>
            <person name="Choi B."/>
        </authorList>
    </citation>
    <scope>NUCLEOTIDE SEQUENCE [LARGE SCALE GENOMIC DNA]</scope>
    <source>
        <strain evidence="15 16">UMB0959</strain>
    </source>
</reference>
<protein>
    <recommendedName>
        <fullName evidence="3">thioredoxin-dependent peroxiredoxin</fullName>
        <ecNumber evidence="3">1.11.1.24</ecNumber>
    </recommendedName>
    <alternativeName>
        <fullName evidence="11">Bacterioferritin comigratory protein</fullName>
    </alternativeName>
    <alternativeName>
        <fullName evidence="9">Thioredoxin peroxidase</fullName>
    </alternativeName>
</protein>
<keyword evidence="16" id="KW-1185">Reference proteome</keyword>
<name>A0AAF1BSC6_9STAP</name>
<feature type="domain" description="Thioredoxin" evidence="14">
    <location>
        <begin position="1"/>
        <end position="148"/>
    </location>
</feature>
<proteinExistence type="inferred from homology"/>
<keyword evidence="5" id="KW-0049">Antioxidant</keyword>
<evidence type="ECO:0000313" key="16">
    <source>
        <dbReference type="Proteomes" id="UP000243626"/>
    </source>
</evidence>
<dbReference type="InterPro" id="IPR036249">
    <property type="entry name" value="Thioredoxin-like_sf"/>
</dbReference>
<keyword evidence="7" id="KW-1015">Disulfide bond</keyword>
<evidence type="ECO:0000256" key="11">
    <source>
        <dbReference type="ARBA" id="ARBA00041373"/>
    </source>
</evidence>
<comment type="subunit">
    <text evidence="2">Monomer.</text>
</comment>
<dbReference type="AlphaFoldDB" id="A0AAF1BSC6"/>
<evidence type="ECO:0000256" key="5">
    <source>
        <dbReference type="ARBA" id="ARBA00022862"/>
    </source>
</evidence>
<comment type="function">
    <text evidence="1">Thiol-specific peroxidase that catalyzes the reduction of hydrogen peroxide and organic hydroperoxides to water and alcohols, respectively. Plays a role in cell protection against oxidative stress by detoxifying peroxides and as sensor of hydrogen peroxide-mediated signaling events.</text>
</comment>
<keyword evidence="8" id="KW-0676">Redox-active center</keyword>
<dbReference type="PANTHER" id="PTHR42801">
    <property type="entry name" value="THIOREDOXIN-DEPENDENT PEROXIDE REDUCTASE"/>
    <property type="match status" value="1"/>
</dbReference>
<accession>A0AAF1BSC6</accession>
<dbReference type="GO" id="GO:0034599">
    <property type="term" value="P:cellular response to oxidative stress"/>
    <property type="evidence" value="ECO:0007669"/>
    <property type="project" value="TreeGrafter"/>
</dbReference>
<dbReference type="InterPro" id="IPR013766">
    <property type="entry name" value="Thioredoxin_domain"/>
</dbReference>
<dbReference type="EC" id="1.11.1.24" evidence="3"/>
<dbReference type="CDD" id="cd03017">
    <property type="entry name" value="PRX_BCP"/>
    <property type="match status" value="1"/>
</dbReference>
<evidence type="ECO:0000256" key="8">
    <source>
        <dbReference type="ARBA" id="ARBA00023284"/>
    </source>
</evidence>
<dbReference type="InterPro" id="IPR000866">
    <property type="entry name" value="AhpC/TSA"/>
</dbReference>
<dbReference type="GO" id="GO:0005737">
    <property type="term" value="C:cytoplasm"/>
    <property type="evidence" value="ECO:0007669"/>
    <property type="project" value="TreeGrafter"/>
</dbReference>
<dbReference type="InterPro" id="IPR024706">
    <property type="entry name" value="Peroxiredoxin_AhpC-typ"/>
</dbReference>
<evidence type="ECO:0000256" key="6">
    <source>
        <dbReference type="ARBA" id="ARBA00023002"/>
    </source>
</evidence>
<comment type="similarity">
    <text evidence="10">Belongs to the peroxiredoxin family. BCP/PrxQ subfamily.</text>
</comment>
<dbReference type="Pfam" id="PF00578">
    <property type="entry name" value="AhpC-TSA"/>
    <property type="match status" value="1"/>
</dbReference>
<evidence type="ECO:0000256" key="3">
    <source>
        <dbReference type="ARBA" id="ARBA00013017"/>
    </source>
</evidence>
<dbReference type="PANTHER" id="PTHR42801:SF4">
    <property type="entry name" value="AHPC_TSA FAMILY PROTEIN"/>
    <property type="match status" value="1"/>
</dbReference>
<evidence type="ECO:0000256" key="12">
    <source>
        <dbReference type="ARBA" id="ARBA00049091"/>
    </source>
</evidence>
<feature type="active site" description="Cysteine sulfenic acid (-SOH) intermediate; for peroxidase activity" evidence="13">
    <location>
        <position position="39"/>
    </location>
</feature>
<organism evidence="15 16">
    <name type="scientific">Nosocomiicoccus massiliensis</name>
    <dbReference type="NCBI Taxonomy" id="1232430"/>
    <lineage>
        <taxon>Bacteria</taxon>
        <taxon>Bacillati</taxon>
        <taxon>Bacillota</taxon>
        <taxon>Bacilli</taxon>
        <taxon>Bacillales</taxon>
        <taxon>Staphylococcaceae</taxon>
        <taxon>Nosocomiicoccus</taxon>
    </lineage>
</organism>
<dbReference type="Gene3D" id="3.40.30.10">
    <property type="entry name" value="Glutaredoxin"/>
    <property type="match status" value="1"/>
</dbReference>
<dbReference type="SUPFAM" id="SSF52833">
    <property type="entry name" value="Thioredoxin-like"/>
    <property type="match status" value="1"/>
</dbReference>
<evidence type="ECO:0000256" key="13">
    <source>
        <dbReference type="PIRSR" id="PIRSR000239-1"/>
    </source>
</evidence>
<evidence type="ECO:0000256" key="10">
    <source>
        <dbReference type="ARBA" id="ARBA00038489"/>
    </source>
</evidence>
<dbReference type="RefSeq" id="WP_070456318.1">
    <property type="nucleotide sequence ID" value="NZ_CP136964.1"/>
</dbReference>
<keyword evidence="6 15" id="KW-0560">Oxidoreductase</keyword>
<comment type="catalytic activity">
    <reaction evidence="12">
        <text>a hydroperoxide + [thioredoxin]-dithiol = an alcohol + [thioredoxin]-disulfide + H2O</text>
        <dbReference type="Rhea" id="RHEA:62620"/>
        <dbReference type="Rhea" id="RHEA-COMP:10698"/>
        <dbReference type="Rhea" id="RHEA-COMP:10700"/>
        <dbReference type="ChEBI" id="CHEBI:15377"/>
        <dbReference type="ChEBI" id="CHEBI:29950"/>
        <dbReference type="ChEBI" id="CHEBI:30879"/>
        <dbReference type="ChEBI" id="CHEBI:35924"/>
        <dbReference type="ChEBI" id="CHEBI:50058"/>
        <dbReference type="EC" id="1.11.1.24"/>
    </reaction>
</comment>
<dbReference type="FunFam" id="3.40.30.10:FF:000007">
    <property type="entry name" value="Thioredoxin-dependent thiol peroxidase"/>
    <property type="match status" value="1"/>
</dbReference>
<evidence type="ECO:0000256" key="7">
    <source>
        <dbReference type="ARBA" id="ARBA00023157"/>
    </source>
</evidence>
<evidence type="ECO:0000256" key="4">
    <source>
        <dbReference type="ARBA" id="ARBA00022559"/>
    </source>
</evidence>
<gene>
    <name evidence="15" type="primary">bcp</name>
    <name evidence="15" type="ORF">CJ229_003745</name>
</gene>
<dbReference type="NCBIfam" id="NF006960">
    <property type="entry name" value="PRK09437.1"/>
    <property type="match status" value="1"/>
</dbReference>
<dbReference type="InterPro" id="IPR050924">
    <property type="entry name" value="Peroxiredoxin_BCP/PrxQ"/>
</dbReference>
<dbReference type="Proteomes" id="UP000243626">
    <property type="component" value="Chromosome"/>
</dbReference>
<dbReference type="KEGG" id="nmy:CJ229_003745"/>
<evidence type="ECO:0000259" key="14">
    <source>
        <dbReference type="PROSITE" id="PS51352"/>
    </source>
</evidence>
<keyword evidence="4 15" id="KW-0575">Peroxidase</keyword>
<dbReference type="PIRSF" id="PIRSF000239">
    <property type="entry name" value="AHPC"/>
    <property type="match status" value="1"/>
</dbReference>
<dbReference type="PROSITE" id="PS51352">
    <property type="entry name" value="THIOREDOXIN_2"/>
    <property type="match status" value="1"/>
</dbReference>